<organism evidence="1 2">
    <name type="scientific">Trifolium medium</name>
    <dbReference type="NCBI Taxonomy" id="97028"/>
    <lineage>
        <taxon>Eukaryota</taxon>
        <taxon>Viridiplantae</taxon>
        <taxon>Streptophyta</taxon>
        <taxon>Embryophyta</taxon>
        <taxon>Tracheophyta</taxon>
        <taxon>Spermatophyta</taxon>
        <taxon>Magnoliopsida</taxon>
        <taxon>eudicotyledons</taxon>
        <taxon>Gunneridae</taxon>
        <taxon>Pentapetalae</taxon>
        <taxon>rosids</taxon>
        <taxon>fabids</taxon>
        <taxon>Fabales</taxon>
        <taxon>Fabaceae</taxon>
        <taxon>Papilionoideae</taxon>
        <taxon>50 kb inversion clade</taxon>
        <taxon>NPAAA clade</taxon>
        <taxon>Hologalegina</taxon>
        <taxon>IRL clade</taxon>
        <taxon>Trifolieae</taxon>
        <taxon>Trifolium</taxon>
    </lineage>
</organism>
<proteinExistence type="predicted"/>
<gene>
    <name evidence="1" type="ORF">A2U01_0008305</name>
</gene>
<evidence type="ECO:0000313" key="2">
    <source>
        <dbReference type="Proteomes" id="UP000265520"/>
    </source>
</evidence>
<accession>A0A392MK29</accession>
<dbReference type="AlphaFoldDB" id="A0A392MK29"/>
<keyword evidence="2" id="KW-1185">Reference proteome</keyword>
<name>A0A392MK29_9FABA</name>
<reference evidence="1 2" key="1">
    <citation type="journal article" date="2018" name="Front. Plant Sci.">
        <title>Red Clover (Trifolium pratense) and Zigzag Clover (T. medium) - A Picture of Genomic Similarities and Differences.</title>
        <authorList>
            <person name="Dluhosova J."/>
            <person name="Istvanek J."/>
            <person name="Nedelnik J."/>
            <person name="Repkova J."/>
        </authorList>
    </citation>
    <scope>NUCLEOTIDE SEQUENCE [LARGE SCALE GENOMIC DNA]</scope>
    <source>
        <strain evidence="2">cv. 10/8</strain>
        <tissue evidence="1">Leaf</tissue>
    </source>
</reference>
<comment type="caution">
    <text evidence="1">The sequence shown here is derived from an EMBL/GenBank/DDBJ whole genome shotgun (WGS) entry which is preliminary data.</text>
</comment>
<dbReference type="EMBL" id="LXQA010012191">
    <property type="protein sequence ID" value="MCH87435.1"/>
    <property type="molecule type" value="Genomic_DNA"/>
</dbReference>
<dbReference type="Proteomes" id="UP000265520">
    <property type="component" value="Unassembled WGS sequence"/>
</dbReference>
<sequence length="75" mass="8710">MGVGHYRYWSSKHQRLENFSTEGDGPRITKAQGFSCYLHWLHGWKEAHGSYSKEDFLTASQRRELVHSDICGPIK</sequence>
<protein>
    <submittedName>
        <fullName evidence="1">Uncharacterized protein</fullName>
    </submittedName>
</protein>
<evidence type="ECO:0000313" key="1">
    <source>
        <dbReference type="EMBL" id="MCH87435.1"/>
    </source>
</evidence>